<sequence>MLQNNQSFINLPCLISVDPDDLLQEGMTNAGGYFDLQGGEDEVGSLDVYLLIEHGCPNNLNSNENCRYQSRVDLPRCGDSVCVYSDYIIYLGGVSMYFFWHTLFCCLIGGVLLVDPEPNLRCDQSNVKEHLTGCKIMFQSAVDGNSTSDEKLFCEAMYNFTQCSYDTVKDHCDNDFVPVYMRSLFKPSVIQSLEWEVNRCEAINISETSYEEHCNSMYRHHRCIFNEVGKRCGFASAKQFMTEDPLYFDYFLVINSSFCSHCSEDIKFLDRFGRRIRYGSDNGSECSPDDIVDPVCVDSNATVLQKRICETQLLIDAPYEQYCDSLNATIQCEFDSVTENCGSGTAKYYLNSLNYSVPNSSYCPYCSETVRYLESIGTHLYDLSEENGTCPNPQASTTPTPTTIKTTSTSSVATTTEDPMVACLRKLKDEVSECENLLIADGSGCSIAYKKAKCVFDKVRNRCDENQARVYMKTELKLKVPPELCEQCYSAIDYLESVGGHLYHEDDKGNMPSNYCMNDCSTHTLKDQVNKKCNATSMREVNWFEASEELCNNTLKAAQCANKTVYERCGGDQAKSYMQYNYQPKFYACSKCRQLVTYMDQFGGKVQQVDRNGNILSDIMCPLIENMECVIKNAQPLMKRCEKIVHDQWGPHYCSELDNSMICTYNEVDAVCGEKIAKEHMKKNATPTAMASQCPYCSRVAKYMEKLGGHLYYADEEHRLQHVFCTAEIIEHYWKNVNGVSGIFISNHVFYGSLILFSVCFIH</sequence>
<comment type="similarity">
    <text evidence="2">Belongs to the nematode transthyretin-like family.</text>
</comment>
<proteinExistence type="inferred from homology"/>
<feature type="region of interest" description="Disordered" evidence="5">
    <location>
        <begin position="391"/>
        <end position="411"/>
    </location>
</feature>
<comment type="subcellular location">
    <subcellularLocation>
        <location evidence="1">Secreted</location>
    </subcellularLocation>
</comment>
<evidence type="ECO:0000313" key="7">
    <source>
        <dbReference type="EMBL" id="KAI1701381.1"/>
    </source>
</evidence>
<dbReference type="GO" id="GO:0005576">
    <property type="term" value="C:extracellular region"/>
    <property type="evidence" value="ECO:0007669"/>
    <property type="project" value="UniProtKB-SubCell"/>
</dbReference>
<dbReference type="InterPro" id="IPR001534">
    <property type="entry name" value="Transthyretin-like"/>
</dbReference>
<keyword evidence="6" id="KW-0812">Transmembrane</keyword>
<organism evidence="7 8">
    <name type="scientific">Ditylenchus destructor</name>
    <dbReference type="NCBI Taxonomy" id="166010"/>
    <lineage>
        <taxon>Eukaryota</taxon>
        <taxon>Metazoa</taxon>
        <taxon>Ecdysozoa</taxon>
        <taxon>Nematoda</taxon>
        <taxon>Chromadorea</taxon>
        <taxon>Rhabditida</taxon>
        <taxon>Tylenchina</taxon>
        <taxon>Tylenchomorpha</taxon>
        <taxon>Sphaerularioidea</taxon>
        <taxon>Anguinidae</taxon>
        <taxon>Anguininae</taxon>
        <taxon>Ditylenchus</taxon>
    </lineage>
</organism>
<dbReference type="AlphaFoldDB" id="A0AAD4MNH9"/>
<name>A0AAD4MNH9_9BILA</name>
<protein>
    <submittedName>
        <fullName evidence="7">Transthyretin-like family domain-containing protein</fullName>
    </submittedName>
</protein>
<keyword evidence="6" id="KW-0472">Membrane</keyword>
<evidence type="ECO:0000256" key="5">
    <source>
        <dbReference type="SAM" id="MobiDB-lite"/>
    </source>
</evidence>
<dbReference type="Proteomes" id="UP001201812">
    <property type="component" value="Unassembled WGS sequence"/>
</dbReference>
<dbReference type="EMBL" id="JAKKPZ010000120">
    <property type="protein sequence ID" value="KAI1701381.1"/>
    <property type="molecule type" value="Genomic_DNA"/>
</dbReference>
<keyword evidence="3" id="KW-0964">Secreted</keyword>
<feature type="transmembrane region" description="Helical" evidence="6">
    <location>
        <begin position="88"/>
        <end position="114"/>
    </location>
</feature>
<keyword evidence="6" id="KW-1133">Transmembrane helix</keyword>
<dbReference type="Pfam" id="PF01060">
    <property type="entry name" value="TTR-52"/>
    <property type="match status" value="1"/>
</dbReference>
<keyword evidence="8" id="KW-1185">Reference proteome</keyword>
<evidence type="ECO:0000256" key="1">
    <source>
        <dbReference type="ARBA" id="ARBA00004613"/>
    </source>
</evidence>
<dbReference type="InterPro" id="IPR038479">
    <property type="entry name" value="Transthyretin-like_sf"/>
</dbReference>
<evidence type="ECO:0000256" key="6">
    <source>
        <dbReference type="SAM" id="Phobius"/>
    </source>
</evidence>
<keyword evidence="4" id="KW-0732">Signal</keyword>
<feature type="compositionally biased region" description="Low complexity" evidence="5">
    <location>
        <begin position="396"/>
        <end position="411"/>
    </location>
</feature>
<dbReference type="GO" id="GO:0009986">
    <property type="term" value="C:cell surface"/>
    <property type="evidence" value="ECO:0007669"/>
    <property type="project" value="InterPro"/>
</dbReference>
<gene>
    <name evidence="7" type="ORF">DdX_16135</name>
</gene>
<evidence type="ECO:0000313" key="8">
    <source>
        <dbReference type="Proteomes" id="UP001201812"/>
    </source>
</evidence>
<accession>A0AAD4MNH9</accession>
<evidence type="ECO:0000256" key="3">
    <source>
        <dbReference type="ARBA" id="ARBA00022525"/>
    </source>
</evidence>
<reference evidence="7" key="1">
    <citation type="submission" date="2022-01" db="EMBL/GenBank/DDBJ databases">
        <title>Genome Sequence Resource for Two Populations of Ditylenchus destructor, the Migratory Endoparasitic Phytonematode.</title>
        <authorList>
            <person name="Zhang H."/>
            <person name="Lin R."/>
            <person name="Xie B."/>
        </authorList>
    </citation>
    <scope>NUCLEOTIDE SEQUENCE</scope>
    <source>
        <strain evidence="7">BazhouSP</strain>
    </source>
</reference>
<comment type="caution">
    <text evidence="7">The sequence shown here is derived from an EMBL/GenBank/DDBJ whole genome shotgun (WGS) entry which is preliminary data.</text>
</comment>
<evidence type="ECO:0000256" key="2">
    <source>
        <dbReference type="ARBA" id="ARBA00010112"/>
    </source>
</evidence>
<evidence type="ECO:0000256" key="4">
    <source>
        <dbReference type="ARBA" id="ARBA00022729"/>
    </source>
</evidence>
<dbReference type="Gene3D" id="2.60.40.3330">
    <property type="match status" value="1"/>
</dbReference>